<reference evidence="1 2" key="1">
    <citation type="submission" date="2015-06" db="EMBL/GenBank/DDBJ databases">
        <title>Draft Genome of Serratia marcescens Strain AH0650_Sm1.</title>
        <authorList>
            <person name="Wan Y."/>
            <person name="Gorrie C."/>
            <person name="Holt K."/>
        </authorList>
    </citation>
    <scope>NUCLEOTIDE SEQUENCE [LARGE SCALE GENOMIC DNA]</scope>
    <source>
        <strain evidence="1 2">AH0650_Sm1</strain>
    </source>
</reference>
<dbReference type="Proteomes" id="UP000037482">
    <property type="component" value="Unassembled WGS sequence"/>
</dbReference>
<evidence type="ECO:0000313" key="1">
    <source>
        <dbReference type="EMBL" id="KMU50301.1"/>
    </source>
</evidence>
<dbReference type="AlphaFoldDB" id="A0A656VEC3"/>
<gene>
    <name evidence="1" type="ORF">AB868_04245</name>
</gene>
<proteinExistence type="predicted"/>
<accession>A0A656VEC3</accession>
<organism evidence="1 2">
    <name type="scientific">Serratia marcescens</name>
    <dbReference type="NCBI Taxonomy" id="615"/>
    <lineage>
        <taxon>Bacteria</taxon>
        <taxon>Pseudomonadati</taxon>
        <taxon>Pseudomonadota</taxon>
        <taxon>Gammaproteobacteria</taxon>
        <taxon>Enterobacterales</taxon>
        <taxon>Yersiniaceae</taxon>
        <taxon>Serratia</taxon>
    </lineage>
</organism>
<evidence type="ECO:0000313" key="2">
    <source>
        <dbReference type="Proteomes" id="UP000037482"/>
    </source>
</evidence>
<dbReference type="EMBL" id="LFJS01000014">
    <property type="protein sequence ID" value="KMU50301.1"/>
    <property type="molecule type" value="Genomic_DNA"/>
</dbReference>
<sequence length="53" mass="6224">MIDEHNRVAKSLYPTFGFRFSDPDKMRGQNVSKYSSRNSQEISLLVRFRTSIL</sequence>
<comment type="caution">
    <text evidence="1">The sequence shown here is derived from an EMBL/GenBank/DDBJ whole genome shotgun (WGS) entry which is preliminary data.</text>
</comment>
<protein>
    <submittedName>
        <fullName evidence="1">Uncharacterized protein</fullName>
    </submittedName>
</protein>
<name>A0A656VEC3_SERMA</name>